<reference evidence="2" key="1">
    <citation type="thesis" date="2020" institute="ProQuest LLC" country="789 East Eisenhower Parkway, Ann Arbor, MI, USA">
        <title>Comparative Genomics and Chromosome Evolution.</title>
        <authorList>
            <person name="Mudd A.B."/>
        </authorList>
    </citation>
    <scope>NUCLEOTIDE SEQUENCE</scope>
    <source>
        <strain evidence="2">Female2</strain>
        <tissue evidence="2">Blood</tissue>
    </source>
</reference>
<evidence type="ECO:0000313" key="2">
    <source>
        <dbReference type="EMBL" id="KAG8436845.1"/>
    </source>
</evidence>
<proteinExistence type="predicted"/>
<evidence type="ECO:0000313" key="3">
    <source>
        <dbReference type="Proteomes" id="UP000812440"/>
    </source>
</evidence>
<dbReference type="EMBL" id="JAACNH010000007">
    <property type="protein sequence ID" value="KAG8436845.1"/>
    <property type="molecule type" value="Genomic_DNA"/>
</dbReference>
<feature type="transmembrane region" description="Helical" evidence="1">
    <location>
        <begin position="43"/>
        <end position="65"/>
    </location>
</feature>
<keyword evidence="3" id="KW-1185">Reference proteome</keyword>
<keyword evidence="1" id="KW-1133">Transmembrane helix</keyword>
<dbReference type="AlphaFoldDB" id="A0A8T2IV88"/>
<organism evidence="2 3">
    <name type="scientific">Hymenochirus boettgeri</name>
    <name type="common">Congo dwarf clawed frog</name>
    <dbReference type="NCBI Taxonomy" id="247094"/>
    <lineage>
        <taxon>Eukaryota</taxon>
        <taxon>Metazoa</taxon>
        <taxon>Chordata</taxon>
        <taxon>Craniata</taxon>
        <taxon>Vertebrata</taxon>
        <taxon>Euteleostomi</taxon>
        <taxon>Amphibia</taxon>
        <taxon>Batrachia</taxon>
        <taxon>Anura</taxon>
        <taxon>Pipoidea</taxon>
        <taxon>Pipidae</taxon>
        <taxon>Pipinae</taxon>
        <taxon>Hymenochirus</taxon>
    </lineage>
</organism>
<dbReference type="Proteomes" id="UP000812440">
    <property type="component" value="Chromosome 4"/>
</dbReference>
<sequence length="76" mass="8591">MTEGTCLICGHHGSHHYRSRCSACFSSKICGQQYRLGIGYEPISYALILYIFFFSLDGTTCNLTWNSIHLMGYISD</sequence>
<accession>A0A8T2IV88</accession>
<dbReference type="EMBL" id="JAACNH010000007">
    <property type="protein sequence ID" value="KAG8436844.1"/>
    <property type="molecule type" value="Genomic_DNA"/>
</dbReference>
<gene>
    <name evidence="2" type="ORF">GDO86_007798</name>
</gene>
<protein>
    <submittedName>
        <fullName evidence="2">Uncharacterized protein</fullName>
    </submittedName>
</protein>
<evidence type="ECO:0000256" key="1">
    <source>
        <dbReference type="SAM" id="Phobius"/>
    </source>
</evidence>
<comment type="caution">
    <text evidence="2">The sequence shown here is derived from an EMBL/GenBank/DDBJ whole genome shotgun (WGS) entry which is preliminary data.</text>
</comment>
<keyword evidence="1" id="KW-0812">Transmembrane</keyword>
<keyword evidence="1" id="KW-0472">Membrane</keyword>
<name>A0A8T2IV88_9PIPI</name>